<feature type="compositionally biased region" description="Polar residues" evidence="1">
    <location>
        <begin position="15"/>
        <end position="31"/>
    </location>
</feature>
<dbReference type="EMBL" id="LRGB01000077">
    <property type="protein sequence ID" value="KZS21142.1"/>
    <property type="molecule type" value="Genomic_DNA"/>
</dbReference>
<proteinExistence type="predicted"/>
<feature type="non-terminal residue" evidence="2">
    <location>
        <position position="1"/>
    </location>
</feature>
<dbReference type="Proteomes" id="UP000076858">
    <property type="component" value="Unassembled WGS sequence"/>
</dbReference>
<accession>A0A162SAY3</accession>
<protein>
    <submittedName>
        <fullName evidence="2">Uncharacterized protein</fullName>
    </submittedName>
</protein>
<reference evidence="2 3" key="1">
    <citation type="submission" date="2016-03" db="EMBL/GenBank/DDBJ databases">
        <title>EvidentialGene: Evidence-directed Construction of Genes on Genomes.</title>
        <authorList>
            <person name="Gilbert D.G."/>
            <person name="Choi J.-H."/>
            <person name="Mockaitis K."/>
            <person name="Colbourne J."/>
            <person name="Pfrender M."/>
        </authorList>
    </citation>
    <scope>NUCLEOTIDE SEQUENCE [LARGE SCALE GENOMIC DNA]</scope>
    <source>
        <strain evidence="2 3">Xinb3</strain>
        <tissue evidence="2">Complete organism</tissue>
    </source>
</reference>
<evidence type="ECO:0000256" key="1">
    <source>
        <dbReference type="SAM" id="MobiDB-lite"/>
    </source>
</evidence>
<gene>
    <name evidence="2" type="ORF">APZ42_012001</name>
</gene>
<dbReference type="AlphaFoldDB" id="A0A162SAY3"/>
<sequence>QRQSYVGSQRRRPSITRQQMLPRATTPSLPITTRPKRRNTTQLRMLLRRTTLKPQSTTRLQVTTQRPQFITLRHTLLQVTTPSHPNTTQQRQRSTTQRLTLHQATTPRLLNIMLHPATPPVAGWSLLILATSRNTKPPATQHQSTLLLANPHQ</sequence>
<feature type="non-terminal residue" evidence="2">
    <location>
        <position position="153"/>
    </location>
</feature>
<name>A0A162SAY3_9CRUS</name>
<keyword evidence="3" id="KW-1185">Reference proteome</keyword>
<evidence type="ECO:0000313" key="2">
    <source>
        <dbReference type="EMBL" id="KZS21142.1"/>
    </source>
</evidence>
<organism evidence="2 3">
    <name type="scientific">Daphnia magna</name>
    <dbReference type="NCBI Taxonomy" id="35525"/>
    <lineage>
        <taxon>Eukaryota</taxon>
        <taxon>Metazoa</taxon>
        <taxon>Ecdysozoa</taxon>
        <taxon>Arthropoda</taxon>
        <taxon>Crustacea</taxon>
        <taxon>Branchiopoda</taxon>
        <taxon>Diplostraca</taxon>
        <taxon>Cladocera</taxon>
        <taxon>Anomopoda</taxon>
        <taxon>Daphniidae</taxon>
        <taxon>Daphnia</taxon>
    </lineage>
</organism>
<evidence type="ECO:0000313" key="3">
    <source>
        <dbReference type="Proteomes" id="UP000076858"/>
    </source>
</evidence>
<comment type="caution">
    <text evidence="2">The sequence shown here is derived from an EMBL/GenBank/DDBJ whole genome shotgun (WGS) entry which is preliminary data.</text>
</comment>
<feature type="region of interest" description="Disordered" evidence="1">
    <location>
        <begin position="1"/>
        <end position="39"/>
    </location>
</feature>